<evidence type="ECO:0000313" key="2">
    <source>
        <dbReference type="EMBL" id="KAG2462013.1"/>
    </source>
</evidence>
<dbReference type="AlphaFoldDB" id="A0A8X8BL97"/>
<protein>
    <submittedName>
        <fullName evidence="2">ORAV1 protein</fullName>
    </submittedName>
</protein>
<accession>A0A8X8BL97</accession>
<sequence>MSSHSAKRGQEVVVVWRHVTVLKAGREIILVGRVVLPINVIITVYSVALDMAGPNRRDDLFDSILMADDRFRGEGYMEGFEEGERIGIIEGRCHGAVHGGKIASEVAFYYGFAFTWKCLLQNSTDVKAGKRLKTLETLIGMIQNFSHSDPASTTLQDDLDKVRSKFRQV</sequence>
<feature type="non-terminal residue" evidence="2">
    <location>
        <position position="1"/>
    </location>
</feature>
<gene>
    <name evidence="2" type="primary">Oraov1</name>
    <name evidence="2" type="ORF">GTO96_0000324</name>
</gene>
<dbReference type="PANTHER" id="PTHR28532">
    <property type="entry name" value="GEO13458P1"/>
    <property type="match status" value="1"/>
</dbReference>
<reference evidence="2 3" key="1">
    <citation type="journal article" date="2021" name="Cell">
        <title>Tracing the genetic footprints of vertebrate landing in non-teleost ray-finned fishes.</title>
        <authorList>
            <person name="Bi X."/>
            <person name="Wang K."/>
            <person name="Yang L."/>
            <person name="Pan H."/>
            <person name="Jiang H."/>
            <person name="Wei Q."/>
            <person name="Fang M."/>
            <person name="Yu H."/>
            <person name="Zhu C."/>
            <person name="Cai Y."/>
            <person name="He Y."/>
            <person name="Gan X."/>
            <person name="Zeng H."/>
            <person name="Yu D."/>
            <person name="Zhu Y."/>
            <person name="Jiang H."/>
            <person name="Qiu Q."/>
            <person name="Yang H."/>
            <person name="Zhang Y.E."/>
            <person name="Wang W."/>
            <person name="Zhu M."/>
            <person name="He S."/>
            <person name="Zhang G."/>
        </authorList>
    </citation>
    <scope>NUCLEOTIDE SEQUENCE [LARGE SCALE GENOMIC DNA]</scope>
    <source>
        <strain evidence="2">Bchr_013</strain>
    </source>
</reference>
<dbReference type="Proteomes" id="UP000886611">
    <property type="component" value="Unassembled WGS sequence"/>
</dbReference>
<keyword evidence="1" id="KW-0812">Transmembrane</keyword>
<comment type="caution">
    <text evidence="2">The sequence shown here is derived from an EMBL/GenBank/DDBJ whole genome shotgun (WGS) entry which is preliminary data.</text>
</comment>
<feature type="non-terminal residue" evidence="2">
    <location>
        <position position="169"/>
    </location>
</feature>
<dbReference type="EMBL" id="JAATIS010004040">
    <property type="protein sequence ID" value="KAG2462013.1"/>
    <property type="molecule type" value="Genomic_DNA"/>
</dbReference>
<feature type="transmembrane region" description="Helical" evidence="1">
    <location>
        <begin position="28"/>
        <end position="48"/>
    </location>
</feature>
<dbReference type="InterPro" id="IPR052436">
    <property type="entry name" value="LTO1_adapter"/>
</dbReference>
<proteinExistence type="predicted"/>
<keyword evidence="1" id="KW-0472">Membrane</keyword>
<evidence type="ECO:0000313" key="3">
    <source>
        <dbReference type="Proteomes" id="UP000886611"/>
    </source>
</evidence>
<dbReference type="PANTHER" id="PTHR28532:SF1">
    <property type="entry name" value="ORAL CANCER OVEREXPRESSED 1"/>
    <property type="match status" value="1"/>
</dbReference>
<evidence type="ECO:0000256" key="1">
    <source>
        <dbReference type="SAM" id="Phobius"/>
    </source>
</evidence>
<organism evidence="2 3">
    <name type="scientific">Polypterus senegalus</name>
    <name type="common">Senegal bichir</name>
    <dbReference type="NCBI Taxonomy" id="55291"/>
    <lineage>
        <taxon>Eukaryota</taxon>
        <taxon>Metazoa</taxon>
        <taxon>Chordata</taxon>
        <taxon>Craniata</taxon>
        <taxon>Vertebrata</taxon>
        <taxon>Euteleostomi</taxon>
        <taxon>Actinopterygii</taxon>
        <taxon>Polypteriformes</taxon>
        <taxon>Polypteridae</taxon>
        <taxon>Polypterus</taxon>
    </lineage>
</organism>
<keyword evidence="1" id="KW-1133">Transmembrane helix</keyword>
<keyword evidence="3" id="KW-1185">Reference proteome</keyword>
<name>A0A8X8BL97_POLSE</name>